<gene>
    <name evidence="3" type="primary">yhdE</name>
    <name evidence="3" type="ORF">KBTEX_01555</name>
</gene>
<name>A0A5B8REI8_9ZZZZ</name>
<reference evidence="3" key="1">
    <citation type="submission" date="2019-06" db="EMBL/GenBank/DDBJ databases">
        <authorList>
            <person name="Murdoch R.W."/>
            <person name="Fathepure B."/>
        </authorList>
    </citation>
    <scope>NUCLEOTIDE SEQUENCE</scope>
</reference>
<comment type="cofactor">
    <cofactor evidence="1">
        <name>a divalent metal cation</name>
        <dbReference type="ChEBI" id="CHEBI:60240"/>
    </cofactor>
</comment>
<proteinExistence type="inferred from homology"/>
<dbReference type="CDD" id="cd00555">
    <property type="entry name" value="Maf"/>
    <property type="match status" value="1"/>
</dbReference>
<dbReference type="HAMAP" id="MF_00528">
    <property type="entry name" value="Maf"/>
    <property type="match status" value="1"/>
</dbReference>
<dbReference type="EMBL" id="MN079097">
    <property type="protein sequence ID" value="QEA05235.1"/>
    <property type="molecule type" value="Genomic_DNA"/>
</dbReference>
<dbReference type="GO" id="GO:0047429">
    <property type="term" value="F:nucleoside triphosphate diphosphatase activity"/>
    <property type="evidence" value="ECO:0007669"/>
    <property type="project" value="InterPro"/>
</dbReference>
<sequence>MDPQADVDIYLASQSPRRRELLEQLGVRFASVSQDAEETLEPGESPEVFVIRLALEKARAGRANVSGDRPVLGADTVVVLDGEVFGKPRDEAEAMDMLERLSGQCHRVLTGVALVGTDEEATRLSVTHVTLRSIADDERNAYWASGEPADKAGAYAIQGRGAVFVEHIDGSYSGVMGLPLFETGDLLGEFGIDYLANWRRP</sequence>
<organism evidence="3">
    <name type="scientific">uncultured organism</name>
    <dbReference type="NCBI Taxonomy" id="155900"/>
    <lineage>
        <taxon>unclassified sequences</taxon>
        <taxon>environmental samples</taxon>
    </lineage>
</organism>
<dbReference type="PANTHER" id="PTHR43213:SF5">
    <property type="entry name" value="BIFUNCTIONAL DTTP_UTP PYROPHOSPHATASE_METHYLTRANSFERASE PROTEIN-RELATED"/>
    <property type="match status" value="1"/>
</dbReference>
<dbReference type="Pfam" id="PF02545">
    <property type="entry name" value="Maf"/>
    <property type="match status" value="1"/>
</dbReference>
<protein>
    <submittedName>
        <fullName evidence="3">Maf-like protein YhdE</fullName>
    </submittedName>
</protein>
<dbReference type="Gene3D" id="3.90.950.10">
    <property type="match status" value="1"/>
</dbReference>
<dbReference type="InterPro" id="IPR029001">
    <property type="entry name" value="ITPase-like_fam"/>
</dbReference>
<dbReference type="PANTHER" id="PTHR43213">
    <property type="entry name" value="BIFUNCTIONAL DTTP/UTP PYROPHOSPHATASE/METHYLTRANSFERASE PROTEIN-RELATED"/>
    <property type="match status" value="1"/>
</dbReference>
<dbReference type="NCBIfam" id="TIGR00172">
    <property type="entry name" value="maf"/>
    <property type="match status" value="1"/>
</dbReference>
<keyword evidence="2" id="KW-0378">Hydrolase</keyword>
<evidence type="ECO:0000256" key="2">
    <source>
        <dbReference type="ARBA" id="ARBA00022801"/>
    </source>
</evidence>
<evidence type="ECO:0000256" key="1">
    <source>
        <dbReference type="ARBA" id="ARBA00001968"/>
    </source>
</evidence>
<dbReference type="SUPFAM" id="SSF52972">
    <property type="entry name" value="ITPase-like"/>
    <property type="match status" value="1"/>
</dbReference>
<dbReference type="AlphaFoldDB" id="A0A5B8REI8"/>
<evidence type="ECO:0000313" key="3">
    <source>
        <dbReference type="EMBL" id="QEA05235.1"/>
    </source>
</evidence>
<accession>A0A5B8REI8</accession>
<dbReference type="InterPro" id="IPR003697">
    <property type="entry name" value="Maf-like"/>
</dbReference>
<dbReference type="PIRSF" id="PIRSF006305">
    <property type="entry name" value="Maf"/>
    <property type="match status" value="1"/>
</dbReference>